<sequence>MTVLNNDGLPLFDRQGRLLTLNDVQDIVDQDDEIYQRDANGEPVDGQGLIAQPPIGIRIQALLVMVNQNNNNQGVQDNQQPIQVPRQPPAGFGRTPARANGQAVINYNTREGQNIYRENSRSLYCDSEGCFDLTNGKLNGFLGKLEHRAAQAGWTIMDIVIDNATGVTRNLIRYYGEINADQVWNKVHTYDQTFTRAEQDDAQLFACLIASISDAAQNTLALKETSYTTVTGEHSGLLYLKLIITESTLETKSTINDVDQAHGWDAKDHGGTREAEDSPFYRFIEQLENSYNDRTELSTDSLMTKADQKYKDLLEKEQIKGKNKKDDAIMALTTKVEQLTEKCEKLKDGGSNSNNGKAQSGKYRKPPSWVFNEPSNEEPKTKTVDGKVWNWCEGNGAHKPRWVTHKLSECRGTKNGSGESKASDKNPKEKKEKEPVKWTAAMNATIEDKDSDDE</sequence>
<organism evidence="2 3">
    <name type="scientific">Seminavis robusta</name>
    <dbReference type="NCBI Taxonomy" id="568900"/>
    <lineage>
        <taxon>Eukaryota</taxon>
        <taxon>Sar</taxon>
        <taxon>Stramenopiles</taxon>
        <taxon>Ochrophyta</taxon>
        <taxon>Bacillariophyta</taxon>
        <taxon>Bacillariophyceae</taxon>
        <taxon>Bacillariophycidae</taxon>
        <taxon>Naviculales</taxon>
        <taxon>Naviculaceae</taxon>
        <taxon>Seminavis</taxon>
    </lineage>
</organism>
<dbReference type="EMBL" id="CAICTM010001516">
    <property type="protein sequence ID" value="CAB9524291.1"/>
    <property type="molecule type" value="Genomic_DNA"/>
</dbReference>
<evidence type="ECO:0000313" key="2">
    <source>
        <dbReference type="EMBL" id="CAB9524291.1"/>
    </source>
</evidence>
<accession>A0A9N8HSG2</accession>
<comment type="caution">
    <text evidence="2">The sequence shown here is derived from an EMBL/GenBank/DDBJ whole genome shotgun (WGS) entry which is preliminary data.</text>
</comment>
<feature type="region of interest" description="Disordered" evidence="1">
    <location>
        <begin position="344"/>
        <end position="383"/>
    </location>
</feature>
<feature type="region of interest" description="Disordered" evidence="1">
    <location>
        <begin position="403"/>
        <end position="454"/>
    </location>
</feature>
<protein>
    <submittedName>
        <fullName evidence="2">Uncharacterized protein</fullName>
    </submittedName>
</protein>
<evidence type="ECO:0000313" key="3">
    <source>
        <dbReference type="Proteomes" id="UP001153069"/>
    </source>
</evidence>
<keyword evidence="3" id="KW-1185">Reference proteome</keyword>
<gene>
    <name evidence="2" type="ORF">SEMRO_1518_G279220.1</name>
</gene>
<evidence type="ECO:0000256" key="1">
    <source>
        <dbReference type="SAM" id="MobiDB-lite"/>
    </source>
</evidence>
<dbReference type="AlphaFoldDB" id="A0A9N8HSG2"/>
<proteinExistence type="predicted"/>
<name>A0A9N8HSG2_9STRA</name>
<reference evidence="2" key="1">
    <citation type="submission" date="2020-06" db="EMBL/GenBank/DDBJ databases">
        <authorList>
            <consortium name="Plant Systems Biology data submission"/>
        </authorList>
    </citation>
    <scope>NUCLEOTIDE SEQUENCE</scope>
    <source>
        <strain evidence="2">D6</strain>
    </source>
</reference>
<dbReference type="Proteomes" id="UP001153069">
    <property type="component" value="Unassembled WGS sequence"/>
</dbReference>
<feature type="compositionally biased region" description="Basic and acidic residues" evidence="1">
    <location>
        <begin position="421"/>
        <end position="436"/>
    </location>
</feature>